<dbReference type="InterPro" id="IPR010982">
    <property type="entry name" value="Lambda_DNA-bd_dom_sf"/>
</dbReference>
<sequence length="70" mass="7726">MGRLGVNQAELAKRLGHNAQWLSVRISPRATVAMNLDEVQRIADALGILVINLLPQYASQRVSRSEATTR</sequence>
<reference evidence="2" key="1">
    <citation type="submission" date="2016-06" db="EMBL/GenBank/DDBJ databases">
        <authorList>
            <person name="Varghese N."/>
            <person name="Submissions Spin"/>
        </authorList>
    </citation>
    <scope>NUCLEOTIDE SEQUENCE [LARGE SCALE GENOMIC DNA]</scope>
    <source>
        <strain evidence="2">DSM 45794</strain>
    </source>
</reference>
<evidence type="ECO:0000313" key="2">
    <source>
        <dbReference type="Proteomes" id="UP000199558"/>
    </source>
</evidence>
<dbReference type="Gene3D" id="1.10.260.40">
    <property type="entry name" value="lambda repressor-like DNA-binding domains"/>
    <property type="match status" value="1"/>
</dbReference>
<dbReference type="AlphaFoldDB" id="A0A1A9B581"/>
<evidence type="ECO:0008006" key="3">
    <source>
        <dbReference type="Google" id="ProtNLM"/>
    </source>
</evidence>
<dbReference type="EMBL" id="FLRH01000003">
    <property type="protein sequence ID" value="SBT64258.1"/>
    <property type="molecule type" value="Genomic_DNA"/>
</dbReference>
<name>A0A1A9B581_9ACTN</name>
<dbReference type="Proteomes" id="UP000199558">
    <property type="component" value="Unassembled WGS sequence"/>
</dbReference>
<dbReference type="STRING" id="946078.GA0070622_1228"/>
<accession>A0A1A9B581</accession>
<dbReference type="SUPFAM" id="SSF47413">
    <property type="entry name" value="lambda repressor-like DNA-binding domains"/>
    <property type="match status" value="1"/>
</dbReference>
<protein>
    <recommendedName>
        <fullName evidence="3">Helix-turn-helix</fullName>
    </recommendedName>
</protein>
<dbReference type="GO" id="GO:0003677">
    <property type="term" value="F:DNA binding"/>
    <property type="evidence" value="ECO:0007669"/>
    <property type="project" value="InterPro"/>
</dbReference>
<organism evidence="1 2">
    <name type="scientific">Micromonospora sediminicola</name>
    <dbReference type="NCBI Taxonomy" id="946078"/>
    <lineage>
        <taxon>Bacteria</taxon>
        <taxon>Bacillati</taxon>
        <taxon>Actinomycetota</taxon>
        <taxon>Actinomycetes</taxon>
        <taxon>Micromonosporales</taxon>
        <taxon>Micromonosporaceae</taxon>
        <taxon>Micromonospora</taxon>
    </lineage>
</organism>
<keyword evidence="2" id="KW-1185">Reference proteome</keyword>
<proteinExistence type="predicted"/>
<evidence type="ECO:0000313" key="1">
    <source>
        <dbReference type="EMBL" id="SBT64258.1"/>
    </source>
</evidence>
<gene>
    <name evidence="1" type="ORF">GA0070622_1228</name>
</gene>